<dbReference type="AlphaFoldDB" id="A0A7Y6A2K8"/>
<evidence type="ECO:0000259" key="1">
    <source>
        <dbReference type="Pfam" id="PF12706"/>
    </source>
</evidence>
<dbReference type="PANTHER" id="PTHR46018">
    <property type="entry name" value="ZINC PHOSPHODIESTERASE ELAC PROTEIN 1"/>
    <property type="match status" value="1"/>
</dbReference>
<dbReference type="EMBL" id="JABMCI010000068">
    <property type="protein sequence ID" value="NUU18644.1"/>
    <property type="molecule type" value="Genomic_DNA"/>
</dbReference>
<evidence type="ECO:0000313" key="2">
    <source>
        <dbReference type="EMBL" id="NUU18644.1"/>
    </source>
</evidence>
<proteinExistence type="predicted"/>
<dbReference type="Pfam" id="PF12706">
    <property type="entry name" value="Lactamase_B_2"/>
    <property type="match status" value="1"/>
</dbReference>
<dbReference type="Gene3D" id="3.60.15.10">
    <property type="entry name" value="Ribonuclease Z/Hydroxyacylglutathione hydrolase-like"/>
    <property type="match status" value="1"/>
</dbReference>
<keyword evidence="2" id="KW-0378">Hydrolase</keyword>
<dbReference type="PANTHER" id="PTHR46018:SF4">
    <property type="entry name" value="METALLO-HYDROLASE YHFI-RELATED"/>
    <property type="match status" value="1"/>
</dbReference>
<name>A0A7Y6A2K8_9CELL</name>
<dbReference type="RefSeq" id="WP_175348569.1">
    <property type="nucleotide sequence ID" value="NZ_JABMCI010000068.1"/>
</dbReference>
<sequence length="262" mass="26918">MRLTVLGCAGSFPGPDSAASGYLVQADDADGRTWTVLLDLGNGALSALQRYGDPTGLDAVGLSHLHSDHVADMVVLNVLRRYRPEGPCPPVTVHGPAGTAERLAQMAGKDPATSTDGQFDVVEWRAGSAVVVGPMVLEPVPVEHPIPAFGIRVSGPSEDDPARTVSLAYTGDTDACAGLDALATGVDLLLSEAAFVEGRDDVSRGIHLTGRRAGEAAARGGAGRLVLTHIPAWNDPAVSVAEAAAVYDGPIELARPGGVHVL</sequence>
<dbReference type="SUPFAM" id="SSF56281">
    <property type="entry name" value="Metallo-hydrolase/oxidoreductase"/>
    <property type="match status" value="1"/>
</dbReference>
<comment type="caution">
    <text evidence="2">The sequence shown here is derived from an EMBL/GenBank/DDBJ whole genome shotgun (WGS) entry which is preliminary data.</text>
</comment>
<gene>
    <name evidence="2" type="ORF">HP550_15410</name>
</gene>
<dbReference type="InterPro" id="IPR001279">
    <property type="entry name" value="Metallo-B-lactamas"/>
</dbReference>
<dbReference type="CDD" id="cd07716">
    <property type="entry name" value="RNaseZ_short-form-like_MBL-fold"/>
    <property type="match status" value="1"/>
</dbReference>
<dbReference type="Proteomes" id="UP000565724">
    <property type="component" value="Unassembled WGS sequence"/>
</dbReference>
<dbReference type="InterPro" id="IPR036866">
    <property type="entry name" value="RibonucZ/Hydroxyglut_hydro"/>
</dbReference>
<reference evidence="2 3" key="1">
    <citation type="submission" date="2020-05" db="EMBL/GenBank/DDBJ databases">
        <title>Genome Sequencing of Type Strains.</title>
        <authorList>
            <person name="Lemaire J.F."/>
            <person name="Inderbitzin P."/>
            <person name="Gregorio O.A."/>
            <person name="Collins S.B."/>
            <person name="Wespe N."/>
            <person name="Knight-Connoni V."/>
        </authorList>
    </citation>
    <scope>NUCLEOTIDE SEQUENCE [LARGE SCALE GENOMIC DNA]</scope>
    <source>
        <strain evidence="2 3">ATCC 25174</strain>
    </source>
</reference>
<keyword evidence="3" id="KW-1185">Reference proteome</keyword>
<protein>
    <submittedName>
        <fullName evidence="2">MBL fold metallo-hydrolase</fullName>
    </submittedName>
</protein>
<organism evidence="2 3">
    <name type="scientific">Cellulomonas humilata</name>
    <dbReference type="NCBI Taxonomy" id="144055"/>
    <lineage>
        <taxon>Bacteria</taxon>
        <taxon>Bacillati</taxon>
        <taxon>Actinomycetota</taxon>
        <taxon>Actinomycetes</taxon>
        <taxon>Micrococcales</taxon>
        <taxon>Cellulomonadaceae</taxon>
        <taxon>Cellulomonas</taxon>
    </lineage>
</organism>
<evidence type="ECO:0000313" key="3">
    <source>
        <dbReference type="Proteomes" id="UP000565724"/>
    </source>
</evidence>
<dbReference type="GO" id="GO:0042781">
    <property type="term" value="F:3'-tRNA processing endoribonuclease activity"/>
    <property type="evidence" value="ECO:0007669"/>
    <property type="project" value="TreeGrafter"/>
</dbReference>
<feature type="domain" description="Metallo-beta-lactamase" evidence="1">
    <location>
        <begin position="39"/>
        <end position="230"/>
    </location>
</feature>
<accession>A0A7Y6A2K8</accession>